<accession>A0A0F9T4P3</accession>
<dbReference type="EMBL" id="LAZR01001959">
    <property type="protein sequence ID" value="KKN36538.1"/>
    <property type="molecule type" value="Genomic_DNA"/>
</dbReference>
<dbReference type="Gene3D" id="1.10.150.520">
    <property type="match status" value="1"/>
</dbReference>
<dbReference type="Gene3D" id="3.40.50.1000">
    <property type="entry name" value="HAD superfamily/HAD-like"/>
    <property type="match status" value="1"/>
</dbReference>
<evidence type="ECO:0000313" key="4">
    <source>
        <dbReference type="EMBL" id="KKN36538.1"/>
    </source>
</evidence>
<keyword evidence="2" id="KW-0378">Hydrolase</keyword>
<keyword evidence="3" id="KW-0460">Magnesium</keyword>
<protein>
    <recommendedName>
        <fullName evidence="5">FCP1 homology domain-containing protein</fullName>
    </recommendedName>
</protein>
<dbReference type="InterPro" id="IPR051400">
    <property type="entry name" value="HAD-like_hydrolase"/>
</dbReference>
<dbReference type="GO" id="GO:0016791">
    <property type="term" value="F:phosphatase activity"/>
    <property type="evidence" value="ECO:0007669"/>
    <property type="project" value="TreeGrafter"/>
</dbReference>
<comment type="caution">
    <text evidence="4">The sequence shown here is derived from an EMBL/GenBank/DDBJ whole genome shotgun (WGS) entry which is preliminary data.</text>
</comment>
<evidence type="ECO:0000256" key="3">
    <source>
        <dbReference type="ARBA" id="ARBA00022842"/>
    </source>
</evidence>
<sequence>MKAILIDLDDTLFSELSYVHSGYKEVAEAIADYNGLDSEDVLNQMKYQLSKYGRIGVFDNVKKYFETDSLDTSSLVNLYRAHSPNIELYWKAEEGLRMLRRKFKLAIVTDGHPTVQRKKIKALDLNNLVDEVIYCMDYDAPKPSLIPYFEAIDKLGVEIEDVIIVGDDPYYDMKAAALLGVTSYRLLQGKHIFIKSLKDASPDADFGSFFTVAHFLSGENT</sequence>
<proteinExistence type="predicted"/>
<gene>
    <name evidence="4" type="ORF">LCGC14_0772740</name>
</gene>
<dbReference type="GO" id="GO:0046872">
    <property type="term" value="F:metal ion binding"/>
    <property type="evidence" value="ECO:0007669"/>
    <property type="project" value="UniProtKB-KW"/>
</dbReference>
<dbReference type="AlphaFoldDB" id="A0A0F9T4P3"/>
<dbReference type="SFLD" id="SFLDG01129">
    <property type="entry name" value="C1.5:_HAD__Beta-PGM__Phosphata"/>
    <property type="match status" value="1"/>
</dbReference>
<evidence type="ECO:0008006" key="5">
    <source>
        <dbReference type="Google" id="ProtNLM"/>
    </source>
</evidence>
<organism evidence="4">
    <name type="scientific">marine sediment metagenome</name>
    <dbReference type="NCBI Taxonomy" id="412755"/>
    <lineage>
        <taxon>unclassified sequences</taxon>
        <taxon>metagenomes</taxon>
        <taxon>ecological metagenomes</taxon>
    </lineage>
</organism>
<keyword evidence="1" id="KW-0479">Metal-binding</keyword>
<dbReference type="InterPro" id="IPR023214">
    <property type="entry name" value="HAD_sf"/>
</dbReference>
<dbReference type="CDD" id="cd01427">
    <property type="entry name" value="HAD_like"/>
    <property type="match status" value="1"/>
</dbReference>
<evidence type="ECO:0000256" key="2">
    <source>
        <dbReference type="ARBA" id="ARBA00022801"/>
    </source>
</evidence>
<dbReference type="Pfam" id="PF00702">
    <property type="entry name" value="Hydrolase"/>
    <property type="match status" value="1"/>
</dbReference>
<reference evidence="4" key="1">
    <citation type="journal article" date="2015" name="Nature">
        <title>Complex archaea that bridge the gap between prokaryotes and eukaryotes.</title>
        <authorList>
            <person name="Spang A."/>
            <person name="Saw J.H."/>
            <person name="Jorgensen S.L."/>
            <person name="Zaremba-Niedzwiedzka K."/>
            <person name="Martijn J."/>
            <person name="Lind A.E."/>
            <person name="van Eijk R."/>
            <person name="Schleper C."/>
            <person name="Guy L."/>
            <person name="Ettema T.J."/>
        </authorList>
    </citation>
    <scope>NUCLEOTIDE SEQUENCE</scope>
</reference>
<name>A0A0F9T4P3_9ZZZZ</name>
<dbReference type="PANTHER" id="PTHR46470">
    <property type="entry name" value="N-ACYLNEURAMINATE-9-PHOSPHATASE"/>
    <property type="match status" value="1"/>
</dbReference>
<dbReference type="SUPFAM" id="SSF56784">
    <property type="entry name" value="HAD-like"/>
    <property type="match status" value="1"/>
</dbReference>
<dbReference type="InterPro" id="IPR036412">
    <property type="entry name" value="HAD-like_sf"/>
</dbReference>
<evidence type="ECO:0000256" key="1">
    <source>
        <dbReference type="ARBA" id="ARBA00022723"/>
    </source>
</evidence>
<dbReference type="PANTHER" id="PTHR46470:SF2">
    <property type="entry name" value="GLYCERALDEHYDE 3-PHOSPHATE PHOSPHATASE"/>
    <property type="match status" value="1"/>
</dbReference>
<dbReference type="SFLD" id="SFLDS00003">
    <property type="entry name" value="Haloacid_Dehalogenase"/>
    <property type="match status" value="1"/>
</dbReference>